<evidence type="ECO:0000313" key="4">
    <source>
        <dbReference type="Proteomes" id="UP000663874"/>
    </source>
</evidence>
<dbReference type="AlphaFoldDB" id="A0A818YNX0"/>
<protein>
    <submittedName>
        <fullName evidence="3">Uncharacterized protein</fullName>
    </submittedName>
</protein>
<name>A0A818YNX0_9BILA</name>
<organism evidence="3 4">
    <name type="scientific">Rotaria sordida</name>
    <dbReference type="NCBI Taxonomy" id="392033"/>
    <lineage>
        <taxon>Eukaryota</taxon>
        <taxon>Metazoa</taxon>
        <taxon>Spiralia</taxon>
        <taxon>Gnathifera</taxon>
        <taxon>Rotifera</taxon>
        <taxon>Eurotatoria</taxon>
        <taxon>Bdelloidea</taxon>
        <taxon>Philodinida</taxon>
        <taxon>Philodinidae</taxon>
        <taxon>Rotaria</taxon>
    </lineage>
</organism>
<sequence>MNPFEELIAESIGNEMTRSQSFDLSNSGSSLCQQNTQISSVASAIGYNPARMADFLGHHTLNNKPRQKLETIYENLPSSQQNVPLNFHLKPTKEQQTSDKKNLSMHGSVSSWNL</sequence>
<dbReference type="EMBL" id="CAJOBE010001598">
    <property type="protein sequence ID" value="CAF3758184.1"/>
    <property type="molecule type" value="Genomic_DNA"/>
</dbReference>
<feature type="compositionally biased region" description="Basic and acidic residues" evidence="1">
    <location>
        <begin position="92"/>
        <end position="102"/>
    </location>
</feature>
<evidence type="ECO:0000256" key="1">
    <source>
        <dbReference type="SAM" id="MobiDB-lite"/>
    </source>
</evidence>
<feature type="compositionally biased region" description="Polar residues" evidence="1">
    <location>
        <begin position="105"/>
        <end position="114"/>
    </location>
</feature>
<feature type="region of interest" description="Disordered" evidence="1">
    <location>
        <begin position="92"/>
        <end position="114"/>
    </location>
</feature>
<accession>A0A818YNX0</accession>
<dbReference type="EMBL" id="CAJNOU010000153">
    <property type="protein sequence ID" value="CAF0890340.1"/>
    <property type="molecule type" value="Genomic_DNA"/>
</dbReference>
<evidence type="ECO:0000313" key="2">
    <source>
        <dbReference type="EMBL" id="CAF0890340.1"/>
    </source>
</evidence>
<gene>
    <name evidence="3" type="ORF">FNK824_LOCUS12643</name>
    <name evidence="2" type="ORF">SEV965_LOCUS5098</name>
</gene>
<dbReference type="Proteomes" id="UP000663874">
    <property type="component" value="Unassembled WGS sequence"/>
</dbReference>
<reference evidence="3" key="1">
    <citation type="submission" date="2021-02" db="EMBL/GenBank/DDBJ databases">
        <authorList>
            <person name="Nowell W R."/>
        </authorList>
    </citation>
    <scope>NUCLEOTIDE SEQUENCE</scope>
</reference>
<evidence type="ECO:0000313" key="3">
    <source>
        <dbReference type="EMBL" id="CAF3758184.1"/>
    </source>
</evidence>
<comment type="caution">
    <text evidence="3">The sequence shown here is derived from an EMBL/GenBank/DDBJ whole genome shotgun (WGS) entry which is preliminary data.</text>
</comment>
<proteinExistence type="predicted"/>
<dbReference type="Proteomes" id="UP000663889">
    <property type="component" value="Unassembled WGS sequence"/>
</dbReference>